<feature type="region of interest" description="Disordered" evidence="5">
    <location>
        <begin position="833"/>
        <end position="918"/>
    </location>
</feature>
<dbReference type="InterPro" id="IPR023334">
    <property type="entry name" value="REKLES_domain"/>
</dbReference>
<dbReference type="InterPro" id="IPR001606">
    <property type="entry name" value="ARID_dom"/>
</dbReference>
<organism evidence="8 9">
    <name type="scientific">Bactrocera dorsalis</name>
    <name type="common">Oriental fruit fly</name>
    <name type="synonym">Dacus dorsalis</name>
    <dbReference type="NCBI Taxonomy" id="27457"/>
    <lineage>
        <taxon>Eukaryota</taxon>
        <taxon>Metazoa</taxon>
        <taxon>Ecdysozoa</taxon>
        <taxon>Arthropoda</taxon>
        <taxon>Hexapoda</taxon>
        <taxon>Insecta</taxon>
        <taxon>Pterygota</taxon>
        <taxon>Neoptera</taxon>
        <taxon>Endopterygota</taxon>
        <taxon>Diptera</taxon>
        <taxon>Brachycera</taxon>
        <taxon>Muscomorpha</taxon>
        <taxon>Tephritoidea</taxon>
        <taxon>Tephritidae</taxon>
        <taxon>Bactrocera</taxon>
        <taxon>Bactrocera</taxon>
    </lineage>
</organism>
<keyword evidence="8" id="KW-1185">Reference proteome</keyword>
<dbReference type="Pfam" id="PF01388">
    <property type="entry name" value="ARID"/>
    <property type="match status" value="1"/>
</dbReference>
<feature type="compositionally biased region" description="Polar residues" evidence="5">
    <location>
        <begin position="968"/>
        <end position="995"/>
    </location>
</feature>
<feature type="compositionally biased region" description="Polar residues" evidence="5">
    <location>
        <begin position="301"/>
        <end position="313"/>
    </location>
</feature>
<dbReference type="Proteomes" id="UP001652620">
    <property type="component" value="Chromosome 3"/>
</dbReference>
<dbReference type="PANTHER" id="PTHR15348">
    <property type="entry name" value="AT-RICH INTERACTIVE DOMAIN-CONTAINING PROTEIN ARID DOMAIN- CONTAINING PROTEIN DEAD RINGER PROTEIN B-CELL REGULATOR OF IGH TRANSCRIPTION BRIGHT"/>
    <property type="match status" value="1"/>
</dbReference>
<evidence type="ECO:0000256" key="5">
    <source>
        <dbReference type="SAM" id="MobiDB-lite"/>
    </source>
</evidence>
<feature type="region of interest" description="Disordered" evidence="5">
    <location>
        <begin position="297"/>
        <end position="335"/>
    </location>
</feature>
<feature type="compositionally biased region" description="Low complexity" evidence="5">
    <location>
        <begin position="315"/>
        <end position="335"/>
    </location>
</feature>
<dbReference type="SMART" id="SM00501">
    <property type="entry name" value="BRIGHT"/>
    <property type="match status" value="1"/>
</dbReference>
<feature type="compositionally biased region" description="Polar residues" evidence="5">
    <location>
        <begin position="1026"/>
        <end position="1069"/>
    </location>
</feature>
<proteinExistence type="predicted"/>
<feature type="region of interest" description="Disordered" evidence="5">
    <location>
        <begin position="797"/>
        <end position="816"/>
    </location>
</feature>
<evidence type="ECO:0000313" key="9">
    <source>
        <dbReference type="RefSeq" id="XP_019846416.2"/>
    </source>
</evidence>
<dbReference type="SUPFAM" id="SSF46774">
    <property type="entry name" value="ARID-like"/>
    <property type="match status" value="1"/>
</dbReference>
<feature type="region of interest" description="Disordered" evidence="5">
    <location>
        <begin position="110"/>
        <end position="132"/>
    </location>
</feature>
<feature type="region of interest" description="Disordered" evidence="5">
    <location>
        <begin position="55"/>
        <end position="96"/>
    </location>
</feature>
<dbReference type="InParanoid" id="A0A6J0RHY1"/>
<feature type="compositionally biased region" description="Acidic residues" evidence="5">
    <location>
        <begin position="767"/>
        <end position="779"/>
    </location>
</feature>
<keyword evidence="3" id="KW-0804">Transcription</keyword>
<dbReference type="GO" id="GO:0005634">
    <property type="term" value="C:nucleus"/>
    <property type="evidence" value="ECO:0007669"/>
    <property type="project" value="UniProtKB-SubCell"/>
</dbReference>
<evidence type="ECO:0000259" key="7">
    <source>
        <dbReference type="PROSITE" id="PS51486"/>
    </source>
</evidence>
<feature type="region of interest" description="Disordered" evidence="5">
    <location>
        <begin position="1"/>
        <end position="29"/>
    </location>
</feature>
<dbReference type="Gene3D" id="1.10.150.60">
    <property type="entry name" value="ARID DNA-binding domain"/>
    <property type="match status" value="1"/>
</dbReference>
<keyword evidence="2" id="KW-0238">DNA-binding</keyword>
<dbReference type="OrthoDB" id="10044343at2759"/>
<feature type="compositionally biased region" description="Polar residues" evidence="5">
    <location>
        <begin position="890"/>
        <end position="917"/>
    </location>
</feature>
<feature type="domain" description="REKLES" evidence="7">
    <location>
        <begin position="869"/>
        <end position="970"/>
    </location>
</feature>
<dbReference type="InterPro" id="IPR045147">
    <property type="entry name" value="ARI3A/B/C"/>
</dbReference>
<dbReference type="PROSITE" id="PS51011">
    <property type="entry name" value="ARID"/>
    <property type="match status" value="1"/>
</dbReference>
<dbReference type="FunCoup" id="A0A6J0RHY1">
    <property type="interactions" value="422"/>
</dbReference>
<evidence type="ECO:0000259" key="6">
    <source>
        <dbReference type="PROSITE" id="PS51011"/>
    </source>
</evidence>
<accession>A0A6J0RHY1</accession>
<feature type="region of interest" description="Disordered" evidence="5">
    <location>
        <begin position="607"/>
        <end position="627"/>
    </location>
</feature>
<dbReference type="SMART" id="SM01014">
    <property type="entry name" value="ARID"/>
    <property type="match status" value="1"/>
</dbReference>
<dbReference type="InterPro" id="IPR036431">
    <property type="entry name" value="ARID_dom_sf"/>
</dbReference>
<evidence type="ECO:0000256" key="2">
    <source>
        <dbReference type="ARBA" id="ARBA00023125"/>
    </source>
</evidence>
<keyword evidence="4" id="KW-0539">Nucleus</keyword>
<protein>
    <submittedName>
        <fullName evidence="9">Protein dead ringer isoform X1</fullName>
    </submittedName>
</protein>
<dbReference type="GO" id="GO:0003677">
    <property type="term" value="F:DNA binding"/>
    <property type="evidence" value="ECO:0007669"/>
    <property type="project" value="UniProtKB-KW"/>
</dbReference>
<dbReference type="CDD" id="cd16881">
    <property type="entry name" value="ARID_Dri-like"/>
    <property type="match status" value="1"/>
</dbReference>
<evidence type="ECO:0000313" key="8">
    <source>
        <dbReference type="Proteomes" id="UP001652620"/>
    </source>
</evidence>
<dbReference type="PROSITE" id="PS51486">
    <property type="entry name" value="REKLES"/>
    <property type="match status" value="1"/>
</dbReference>
<reference evidence="9" key="1">
    <citation type="submission" date="2025-08" db="UniProtKB">
        <authorList>
            <consortium name="RefSeq"/>
        </authorList>
    </citation>
    <scope>IDENTIFICATION</scope>
    <source>
        <tissue evidence="9">Adult</tissue>
    </source>
</reference>
<evidence type="ECO:0000256" key="4">
    <source>
        <dbReference type="ARBA" id="ARBA00023242"/>
    </source>
</evidence>
<feature type="compositionally biased region" description="Basic and acidic residues" evidence="5">
    <location>
        <begin position="14"/>
        <end position="29"/>
    </location>
</feature>
<feature type="domain" description="ARID" evidence="6">
    <location>
        <begin position="354"/>
        <end position="452"/>
    </location>
</feature>
<feature type="compositionally biased region" description="Low complexity" evidence="5">
    <location>
        <begin position="64"/>
        <end position="91"/>
    </location>
</feature>
<feature type="compositionally biased region" description="Basic residues" evidence="5">
    <location>
        <begin position="802"/>
        <end position="816"/>
    </location>
</feature>
<dbReference type="GeneID" id="105227737"/>
<evidence type="ECO:0000256" key="1">
    <source>
        <dbReference type="ARBA" id="ARBA00023015"/>
    </source>
</evidence>
<dbReference type="RefSeq" id="XP_019846416.2">
    <property type="nucleotide sequence ID" value="XM_019990857.3"/>
</dbReference>
<dbReference type="AlphaFoldDB" id="A0A6J0RHY1"/>
<feature type="compositionally biased region" description="Polar residues" evidence="5">
    <location>
        <begin position="846"/>
        <end position="856"/>
    </location>
</feature>
<feature type="region of interest" description="Disordered" evidence="5">
    <location>
        <begin position="968"/>
        <end position="1069"/>
    </location>
</feature>
<feature type="region of interest" description="Disordered" evidence="5">
    <location>
        <begin position="702"/>
        <end position="725"/>
    </location>
</feature>
<keyword evidence="1" id="KW-0805">Transcription regulation</keyword>
<feature type="region of interest" description="Disordered" evidence="5">
    <location>
        <begin position="755"/>
        <end position="783"/>
    </location>
</feature>
<dbReference type="GO" id="GO:0006357">
    <property type="term" value="P:regulation of transcription by RNA polymerase II"/>
    <property type="evidence" value="ECO:0007669"/>
    <property type="project" value="InterPro"/>
</dbReference>
<name>A0A6J0RHY1_BACDO</name>
<evidence type="ECO:0000256" key="3">
    <source>
        <dbReference type="ARBA" id="ARBA00023163"/>
    </source>
</evidence>
<dbReference type="PANTHER" id="PTHR15348:SF0">
    <property type="entry name" value="PROTEIN DEAD RINGER"/>
    <property type="match status" value="1"/>
</dbReference>
<sequence>MQLYNMDCTGRRSNQSERDPDLGEDLSRDVASDDDIRDCDSIDADHHVIRATRLNVATLKRQHSSNSNNKNRNIHNNNHNSNNNNNSHSNNTFVGDMSFGGNAGSVSLGVGSGMGVRSPDHHGDLQMSHHHQFPTNHPLNALSNFMGISGLHGIPNLPHNDVLEKLKMQVRDFKEQDYAAAAHAAAFGQNLLPSSLNPAFSLPPTSIAQFEHRAQSLAAQAGGGSSGIGGSIGVANGNSQNSQHTGGNNVGVSGASCLTNGGNGLLGGANGSGGNGPGMGSGVGGVGGGGVGGASSGNGGFSFTSPTAPSSKDVNPASNSSTSSEASNSSQQNNAWSFEEQYKQVRQLYEINDDPKRKEFLDDLFSFMQKRGFLSFSGTPINRLPIMAKSVLDLYELYNLVIARGGLVDVINKKLWQEIIKGLHLPSSITSAAFTLRTQYMKYLYPYECDKKNLSTPVELQAAIDGNRREGRRSSYGQYEAMHAQLQMPQIGRPQLPGGIQQMSPLALVTHAANNQQVQAAAAAAAAHHRLMAPSFGQIGQMPNLVSHELEQRMVEYIKLMQVKKEQHSNAAAAAAVAAAAAAAGGNVAGVVGGDAAALARLGAPSTSNGAHLKQQQRQRSASPEAPAHEAMNALDISRVALWQMYHNNTSPPVSMNASPQGSGAGIIAGVNAMGVPNLNEQNSEALNLSDSPPNINNIKREREHEQSPEPCDRDDFHNQSPPVKRSALNFPAGFYLPSSMAAAAAAAAANFHQQNNNSNNHLPQDSDGEDGEDGDDDADTHNAAHNSMAQDVESNRPALNGHHHQHLHHHLQQLHHLPHGLQMPHHQHLVKNASGNQDKSDDSALENSPSTSAASTGGVGADTSNGNNACGDNASGHISPVSTKKKHLPNQQNNGGSTAMDCSSSGAGRAQSNSPSLGGVEDALNLLSGMQFRVSRNGTNANGEQQLVVNLELNGVNYSGVLIANTANNSNDASPSRADPQQKTNEANENNESVDATAEEAKNVSGSGTSGADGDIEDEDMADLASTTSNDETTPRNMSKNDGNGLSVITNKSALNDSNVNDAVMSAS</sequence>
<feature type="compositionally biased region" description="Basic and acidic residues" evidence="5">
    <location>
        <begin position="702"/>
        <end position="718"/>
    </location>
</feature>
<feature type="compositionally biased region" description="Polar residues" evidence="5">
    <location>
        <begin position="607"/>
        <end position="622"/>
    </location>
</feature>
<gene>
    <name evidence="9" type="primary">LOC105227737</name>
</gene>